<feature type="transmembrane region" description="Helical" evidence="1">
    <location>
        <begin position="12"/>
        <end position="32"/>
    </location>
</feature>
<evidence type="ECO:0000256" key="1">
    <source>
        <dbReference type="SAM" id="Phobius"/>
    </source>
</evidence>
<protein>
    <submittedName>
        <fullName evidence="3">Aste57867_173 protein</fullName>
    </submittedName>
</protein>
<dbReference type="OrthoDB" id="79205at2759"/>
<dbReference type="Proteomes" id="UP000332933">
    <property type="component" value="Unassembled WGS sequence"/>
</dbReference>
<evidence type="ECO:0000313" key="4">
    <source>
        <dbReference type="Proteomes" id="UP000332933"/>
    </source>
</evidence>
<reference evidence="3 4" key="1">
    <citation type="submission" date="2019-03" db="EMBL/GenBank/DDBJ databases">
        <authorList>
            <person name="Gaulin E."/>
            <person name="Dumas B."/>
        </authorList>
    </citation>
    <scope>NUCLEOTIDE SEQUENCE [LARGE SCALE GENOMIC DNA]</scope>
    <source>
        <strain evidence="3">CBS 568.67</strain>
    </source>
</reference>
<sequence length="234" mass="26545">MKWGRQEYAWLVIGLVSLVCVVASSVGLFLSVHGHEEKLKSMVHPNFRLLQDIDQLPIEALRHSLLSTVTTFKFEGSDVRAFTLTRENFQPTKKYYALPSQLVSKNIMFGMLALSPHALLSNVSPKAIWLDEAHDALKHLGNHTVINCTFSDIHNAWQHPGFLFIFDKSQESVALDNQVVLQARIMEQAHVWKWSTHVWGESLSHHSNIIQEVLPTHAQLKPLSAKHPSYNIAE</sequence>
<dbReference type="EMBL" id="CAADRA010000006">
    <property type="protein sequence ID" value="VFT77399.1"/>
    <property type="molecule type" value="Genomic_DNA"/>
</dbReference>
<keyword evidence="4" id="KW-1185">Reference proteome</keyword>
<gene>
    <name evidence="3" type="primary">Aste57867_173</name>
    <name evidence="2" type="ORF">As57867_000173</name>
    <name evidence="3" type="ORF">ASTE57867_173</name>
</gene>
<proteinExistence type="predicted"/>
<accession>A0A485K628</accession>
<keyword evidence="1" id="KW-0472">Membrane</keyword>
<evidence type="ECO:0000313" key="2">
    <source>
        <dbReference type="EMBL" id="KAF0720616.1"/>
    </source>
</evidence>
<keyword evidence="1" id="KW-0812">Transmembrane</keyword>
<name>A0A485K628_9STRA</name>
<dbReference type="AlphaFoldDB" id="A0A485K628"/>
<keyword evidence="1" id="KW-1133">Transmembrane helix</keyword>
<dbReference type="EMBL" id="VJMH01000006">
    <property type="protein sequence ID" value="KAF0720616.1"/>
    <property type="molecule type" value="Genomic_DNA"/>
</dbReference>
<evidence type="ECO:0000313" key="3">
    <source>
        <dbReference type="EMBL" id="VFT77399.1"/>
    </source>
</evidence>
<reference evidence="2" key="2">
    <citation type="submission" date="2019-06" db="EMBL/GenBank/DDBJ databases">
        <title>Genomics analysis of Aphanomyces spp. identifies a new class of oomycete effector associated with host adaptation.</title>
        <authorList>
            <person name="Gaulin E."/>
        </authorList>
    </citation>
    <scope>NUCLEOTIDE SEQUENCE</scope>
    <source>
        <strain evidence="2">CBS 578.67</strain>
    </source>
</reference>
<organism evidence="3 4">
    <name type="scientific">Aphanomyces stellatus</name>
    <dbReference type="NCBI Taxonomy" id="120398"/>
    <lineage>
        <taxon>Eukaryota</taxon>
        <taxon>Sar</taxon>
        <taxon>Stramenopiles</taxon>
        <taxon>Oomycota</taxon>
        <taxon>Saprolegniomycetes</taxon>
        <taxon>Saprolegniales</taxon>
        <taxon>Verrucalvaceae</taxon>
        <taxon>Aphanomyces</taxon>
    </lineage>
</organism>